<evidence type="ECO:0000256" key="2">
    <source>
        <dbReference type="ARBA" id="ARBA00023315"/>
    </source>
</evidence>
<dbReference type="PANTHER" id="PTHR43792:SF8">
    <property type="entry name" value="[RIBOSOMAL PROTEIN US5]-ALANINE N-ACETYLTRANSFERASE"/>
    <property type="match status" value="1"/>
</dbReference>
<evidence type="ECO:0000259" key="5">
    <source>
        <dbReference type="PROSITE" id="PS51186"/>
    </source>
</evidence>
<dbReference type="RefSeq" id="XP_003658838.1">
    <property type="nucleotide sequence ID" value="XM_003658790.1"/>
</dbReference>
<dbReference type="AlphaFoldDB" id="G2Q3Z4"/>
<feature type="compositionally biased region" description="Pro residues" evidence="4">
    <location>
        <begin position="9"/>
        <end position="20"/>
    </location>
</feature>
<dbReference type="VEuPathDB" id="FungiDB:MYCTH_2087754"/>
<dbReference type="OMA" id="FAVTRML"/>
<keyword evidence="2" id="KW-0012">Acyltransferase</keyword>
<dbReference type="GeneID" id="11508821"/>
<dbReference type="InterPro" id="IPR051531">
    <property type="entry name" value="N-acetyltransferase"/>
</dbReference>
<sequence>MSLTEATANPPPSQENSFPPPVLTLSKCILRPIHPMDAPAIQRACNSPVMAKYMSYRFPSPYTIEDAHRWIGIASSFRVPGSPDILPSLVICDPATNEVVGSIGIKTKEDVEEFSFEIGYWIREASWGKGIMTEACRAYCKWLFEMYPKVNRLEADVFEGNYASVKVLERCGFVHEGTKRKAGTKHGRVFDIWVYGLLREECELLN</sequence>
<dbReference type="KEGG" id="mtm:MYCTH_2087754"/>
<protein>
    <recommendedName>
        <fullName evidence="5">N-acetyltransferase domain-containing protein</fullName>
    </recommendedName>
</protein>
<accession>G2Q3Z4</accession>
<proteinExistence type="inferred from homology"/>
<dbReference type="PANTHER" id="PTHR43792">
    <property type="entry name" value="GNAT FAMILY, PUTATIVE (AFU_ORTHOLOGUE AFUA_3G00765)-RELATED-RELATED"/>
    <property type="match status" value="1"/>
</dbReference>
<keyword evidence="7" id="KW-1185">Reference proteome</keyword>
<evidence type="ECO:0000313" key="7">
    <source>
        <dbReference type="Proteomes" id="UP000007322"/>
    </source>
</evidence>
<dbReference type="InterPro" id="IPR016181">
    <property type="entry name" value="Acyl_CoA_acyltransferase"/>
</dbReference>
<dbReference type="OrthoDB" id="630895at2759"/>
<reference evidence="6 7" key="1">
    <citation type="journal article" date="2011" name="Nat. Biotechnol.">
        <title>Comparative genomic analysis of the thermophilic biomass-degrading fungi Myceliophthora thermophila and Thielavia terrestris.</title>
        <authorList>
            <person name="Berka R.M."/>
            <person name="Grigoriev I.V."/>
            <person name="Otillar R."/>
            <person name="Salamov A."/>
            <person name="Grimwood J."/>
            <person name="Reid I."/>
            <person name="Ishmael N."/>
            <person name="John T."/>
            <person name="Darmond C."/>
            <person name="Moisan M.-C."/>
            <person name="Henrissat B."/>
            <person name="Coutinho P.M."/>
            <person name="Lombard V."/>
            <person name="Natvig D.O."/>
            <person name="Lindquist E."/>
            <person name="Schmutz J."/>
            <person name="Lucas S."/>
            <person name="Harris P."/>
            <person name="Powlowski J."/>
            <person name="Bellemare A."/>
            <person name="Taylor D."/>
            <person name="Butler G."/>
            <person name="de Vries R.P."/>
            <person name="Allijn I.E."/>
            <person name="van den Brink J."/>
            <person name="Ushinsky S."/>
            <person name="Storms R."/>
            <person name="Powell A.J."/>
            <person name="Paulsen I.T."/>
            <person name="Elbourne L.D.H."/>
            <person name="Baker S.E."/>
            <person name="Magnuson J."/>
            <person name="LaBoissiere S."/>
            <person name="Clutterbuck A.J."/>
            <person name="Martinez D."/>
            <person name="Wogulis M."/>
            <person name="de Leon A.L."/>
            <person name="Rey M.W."/>
            <person name="Tsang A."/>
        </authorList>
    </citation>
    <scope>NUCLEOTIDE SEQUENCE [LARGE SCALE GENOMIC DNA]</scope>
    <source>
        <strain evidence="7">ATCC 42464 / BCRC 31852 / DSM 1799</strain>
    </source>
</reference>
<dbReference type="Pfam" id="PF13302">
    <property type="entry name" value="Acetyltransf_3"/>
    <property type="match status" value="1"/>
</dbReference>
<comment type="similarity">
    <text evidence="3">Belongs to the acetyltransferase family. RimJ subfamily.</text>
</comment>
<dbReference type="InterPro" id="IPR000182">
    <property type="entry name" value="GNAT_dom"/>
</dbReference>
<evidence type="ECO:0000256" key="1">
    <source>
        <dbReference type="ARBA" id="ARBA00022679"/>
    </source>
</evidence>
<dbReference type="Proteomes" id="UP000007322">
    <property type="component" value="Chromosome 1"/>
</dbReference>
<dbReference type="GO" id="GO:0016747">
    <property type="term" value="F:acyltransferase activity, transferring groups other than amino-acyl groups"/>
    <property type="evidence" value="ECO:0007669"/>
    <property type="project" value="InterPro"/>
</dbReference>
<feature type="domain" description="N-acetyltransferase" evidence="5">
    <location>
        <begin position="28"/>
        <end position="195"/>
    </location>
</feature>
<dbReference type="HOGENOM" id="CLU_013985_3_4_1"/>
<dbReference type="Gene3D" id="3.40.630.30">
    <property type="match status" value="1"/>
</dbReference>
<dbReference type="eggNOG" id="ENOG502RXXF">
    <property type="taxonomic scope" value="Eukaryota"/>
</dbReference>
<organism evidence="6 7">
    <name type="scientific">Thermothelomyces thermophilus (strain ATCC 42464 / BCRC 31852 / DSM 1799)</name>
    <name type="common">Sporotrichum thermophile</name>
    <dbReference type="NCBI Taxonomy" id="573729"/>
    <lineage>
        <taxon>Eukaryota</taxon>
        <taxon>Fungi</taxon>
        <taxon>Dikarya</taxon>
        <taxon>Ascomycota</taxon>
        <taxon>Pezizomycotina</taxon>
        <taxon>Sordariomycetes</taxon>
        <taxon>Sordariomycetidae</taxon>
        <taxon>Sordariales</taxon>
        <taxon>Chaetomiaceae</taxon>
        <taxon>Thermothelomyces</taxon>
    </lineage>
</organism>
<name>G2Q3Z4_THET4</name>
<feature type="region of interest" description="Disordered" evidence="4">
    <location>
        <begin position="1"/>
        <end position="20"/>
    </location>
</feature>
<dbReference type="EMBL" id="CP003002">
    <property type="protein sequence ID" value="AEO53593.1"/>
    <property type="molecule type" value="Genomic_DNA"/>
</dbReference>
<dbReference type="SUPFAM" id="SSF55729">
    <property type="entry name" value="Acyl-CoA N-acyltransferases (Nat)"/>
    <property type="match status" value="1"/>
</dbReference>
<dbReference type="PROSITE" id="PS51186">
    <property type="entry name" value="GNAT"/>
    <property type="match status" value="1"/>
</dbReference>
<evidence type="ECO:0000313" key="6">
    <source>
        <dbReference type="EMBL" id="AEO53593.1"/>
    </source>
</evidence>
<gene>
    <name evidence="6" type="ORF">MYCTH_2087754</name>
</gene>
<evidence type="ECO:0000256" key="4">
    <source>
        <dbReference type="SAM" id="MobiDB-lite"/>
    </source>
</evidence>
<keyword evidence="1" id="KW-0808">Transferase</keyword>
<dbReference type="STRING" id="573729.G2Q3Z4"/>
<evidence type="ECO:0000256" key="3">
    <source>
        <dbReference type="ARBA" id="ARBA00038502"/>
    </source>
</evidence>
<dbReference type="InParanoid" id="G2Q3Z4"/>